<dbReference type="GO" id="GO:0004252">
    <property type="term" value="F:serine-type endopeptidase activity"/>
    <property type="evidence" value="ECO:0007669"/>
    <property type="project" value="InterPro"/>
</dbReference>
<dbReference type="GO" id="GO:0005886">
    <property type="term" value="C:plasma membrane"/>
    <property type="evidence" value="ECO:0007669"/>
    <property type="project" value="UniProtKB-SubCell"/>
</dbReference>
<evidence type="ECO:0000256" key="13">
    <source>
        <dbReference type="ARBA" id="ARBA00023145"/>
    </source>
</evidence>
<evidence type="ECO:0000256" key="15">
    <source>
        <dbReference type="ARBA" id="ARBA00023180"/>
    </source>
</evidence>
<dbReference type="PROSITE" id="PS01209">
    <property type="entry name" value="LDLRA_1"/>
    <property type="match status" value="1"/>
</dbReference>
<keyword evidence="11 24" id="KW-1133">Transmembrane helix</keyword>
<evidence type="ECO:0000313" key="27">
    <source>
        <dbReference type="EMBL" id="KYO22865.1"/>
    </source>
</evidence>
<dbReference type="eggNOG" id="KOG3627">
    <property type="taxonomic scope" value="Eukaryota"/>
</dbReference>
<keyword evidence="4" id="KW-0964">Secreted</keyword>
<evidence type="ECO:0000259" key="25">
    <source>
        <dbReference type="PROSITE" id="PS50240"/>
    </source>
</evidence>
<dbReference type="FunFam" id="3.10.250.10:FF:000027">
    <property type="entry name" value="Transmembrane serine protease 2"/>
    <property type="match status" value="1"/>
</dbReference>
<keyword evidence="12 24" id="KW-0472">Membrane</keyword>
<evidence type="ECO:0000259" key="26">
    <source>
        <dbReference type="PROSITE" id="PS50287"/>
    </source>
</evidence>
<evidence type="ECO:0000256" key="3">
    <source>
        <dbReference type="ARBA" id="ARBA00022475"/>
    </source>
</evidence>
<dbReference type="SUPFAM" id="SSF57424">
    <property type="entry name" value="LDL receptor-like module"/>
    <property type="match status" value="1"/>
</dbReference>
<dbReference type="InterPro" id="IPR043504">
    <property type="entry name" value="Peptidase_S1_PA_chymotrypsin"/>
</dbReference>
<dbReference type="Gene3D" id="2.40.10.10">
    <property type="entry name" value="Trypsin-like serine proteases"/>
    <property type="match status" value="2"/>
</dbReference>
<dbReference type="Proteomes" id="UP000050525">
    <property type="component" value="Unassembled WGS sequence"/>
</dbReference>
<dbReference type="Gene3D" id="4.10.400.10">
    <property type="entry name" value="Low-density Lipoprotein Receptor"/>
    <property type="match status" value="1"/>
</dbReference>
<keyword evidence="7 22" id="KW-0378">Hydrolase</keyword>
<sequence length="539" mass="59094">MWQKGPSSPAGERTAARPPSCRPREQKIISSSVPLLRFSLTCVDTTDIARMASNSGLPPYYENHGYEPERSYNSRHVIDTSGYPQYIPTSHPASVPHYVPSVPPQHPATVVVQPKPSSEKLCTSGVKKTLCIVLAVAVILTGAVVAALLIWYFVQDPCFDSSIECGSSGECVPLSQWCDGRFDCPNGEDENRCVRLYGPNFILEVYSSENKSWYPVCADDWNDDYGKTACKDMGYNVNTYYSSGRIAIEKGAKSFLRLNTSAGNIDLYKKLYNSDSCALGTVVSLRCIMCGYSSNNLMPKGRIVGGSAASLGQWPWQVSLHIQNTHVCGGSLITPEWVVTAAHCVEGQLADPSYWKVFAGILTQDEMRLRSGHRVQKIIPHPNYNTETKDNDVALMKLQTSVSFTNFVAPICLPNPGMMFQPNQSCWISGWGALQQGGKTSNFLNAVMVPLIEPSRCNAGLVYNGLILPTMICAGYLEGLIDSCQGDSGGPLVTAKDSVWWLVGDTSWGTGCATRNRPGVYGNMTMFTAWIYRNMQANR</sequence>
<comment type="subunit">
    <text evidence="17">The catalytically active form interacts with ACE2.</text>
</comment>
<keyword evidence="10" id="KW-0735">Signal-anchor</keyword>
<dbReference type="PANTHER" id="PTHR24252">
    <property type="entry name" value="ACROSIN-RELATED"/>
    <property type="match status" value="1"/>
</dbReference>
<dbReference type="PROSITE" id="PS50068">
    <property type="entry name" value="LDLRA_2"/>
    <property type="match status" value="1"/>
</dbReference>
<dbReference type="Gene3D" id="3.10.250.10">
    <property type="entry name" value="SRCR-like domain"/>
    <property type="match status" value="1"/>
</dbReference>
<keyword evidence="15" id="KW-0325">Glycoprotein</keyword>
<dbReference type="InterPro" id="IPR023415">
    <property type="entry name" value="LDLR_class-A_CS"/>
</dbReference>
<dbReference type="InterPro" id="IPR033116">
    <property type="entry name" value="TRYPSIN_SER"/>
</dbReference>
<evidence type="ECO:0000256" key="18">
    <source>
        <dbReference type="ARBA" id="ARBA00066608"/>
    </source>
</evidence>
<dbReference type="GO" id="GO:0006508">
    <property type="term" value="P:proteolysis"/>
    <property type="evidence" value="ECO:0007669"/>
    <property type="project" value="UniProtKB-KW"/>
</dbReference>
<dbReference type="Pfam" id="PF00089">
    <property type="entry name" value="Trypsin"/>
    <property type="match status" value="1"/>
</dbReference>
<keyword evidence="8" id="KW-0068">Autocatalytic cleavage</keyword>
<proteinExistence type="predicted"/>
<dbReference type="GO" id="GO:0005576">
    <property type="term" value="C:extracellular region"/>
    <property type="evidence" value="ECO:0007669"/>
    <property type="project" value="UniProtKB-SubCell"/>
</dbReference>
<evidence type="ECO:0000256" key="14">
    <source>
        <dbReference type="ARBA" id="ARBA00023157"/>
    </source>
</evidence>
<dbReference type="InterPro" id="IPR036055">
    <property type="entry name" value="LDL_receptor-like_sf"/>
</dbReference>
<keyword evidence="3" id="KW-1003">Cell membrane</keyword>
<dbReference type="STRING" id="8496.A0A151MED3"/>
<evidence type="ECO:0000313" key="28">
    <source>
        <dbReference type="Proteomes" id="UP000050525"/>
    </source>
</evidence>
<dbReference type="EC" id="3.4.21.122" evidence="18"/>
<evidence type="ECO:0000256" key="12">
    <source>
        <dbReference type="ARBA" id="ARBA00023136"/>
    </source>
</evidence>
<evidence type="ECO:0000256" key="19">
    <source>
        <dbReference type="ARBA" id="ARBA00071696"/>
    </source>
</evidence>
<dbReference type="CDD" id="cd00190">
    <property type="entry name" value="Tryp_SPc"/>
    <property type="match status" value="1"/>
</dbReference>
<dbReference type="SMART" id="SM00192">
    <property type="entry name" value="LDLa"/>
    <property type="match status" value="1"/>
</dbReference>
<dbReference type="InterPro" id="IPR002172">
    <property type="entry name" value="LDrepeatLR_classA_rpt"/>
</dbReference>
<evidence type="ECO:0000256" key="2">
    <source>
        <dbReference type="ARBA" id="ARBA00004613"/>
    </source>
</evidence>
<dbReference type="InterPro" id="IPR001314">
    <property type="entry name" value="Peptidase_S1A"/>
</dbReference>
<dbReference type="InterPro" id="IPR001190">
    <property type="entry name" value="SRCR"/>
</dbReference>
<organism evidence="27 28">
    <name type="scientific">Alligator mississippiensis</name>
    <name type="common">American alligator</name>
    <dbReference type="NCBI Taxonomy" id="8496"/>
    <lineage>
        <taxon>Eukaryota</taxon>
        <taxon>Metazoa</taxon>
        <taxon>Chordata</taxon>
        <taxon>Craniata</taxon>
        <taxon>Vertebrata</taxon>
        <taxon>Euteleostomi</taxon>
        <taxon>Archelosauria</taxon>
        <taxon>Archosauria</taxon>
        <taxon>Crocodylia</taxon>
        <taxon>Alligatoridae</taxon>
        <taxon>Alligatorinae</taxon>
        <taxon>Alligator</taxon>
    </lineage>
</organism>
<evidence type="ECO:0000256" key="16">
    <source>
        <dbReference type="ARBA" id="ARBA00052436"/>
    </source>
</evidence>
<feature type="region of interest" description="Disordered" evidence="23">
    <location>
        <begin position="1"/>
        <end position="24"/>
    </location>
</feature>
<evidence type="ECO:0000256" key="22">
    <source>
        <dbReference type="RuleBase" id="RU363034"/>
    </source>
</evidence>
<evidence type="ECO:0000256" key="8">
    <source>
        <dbReference type="ARBA" id="ARBA00022813"/>
    </source>
</evidence>
<dbReference type="EMBL" id="AKHW03006231">
    <property type="protein sequence ID" value="KYO22865.1"/>
    <property type="molecule type" value="Genomic_DNA"/>
</dbReference>
<comment type="catalytic activity">
    <reaction evidence="16">
        <text>The enzyme cleaves angiotensin-converting enzyme 2 (EC 3.4.17.23) and cleaves influenzea A and B virus and coronavirus spike glycoproteins at arginine residues.</text>
        <dbReference type="EC" id="3.4.21.122"/>
    </reaction>
</comment>
<dbReference type="InterPro" id="IPR036772">
    <property type="entry name" value="SRCR-like_dom_sf"/>
</dbReference>
<evidence type="ECO:0000256" key="20">
    <source>
        <dbReference type="PROSITE-ProRule" id="PRU00124"/>
    </source>
</evidence>
<evidence type="ECO:0000256" key="23">
    <source>
        <dbReference type="SAM" id="MobiDB-lite"/>
    </source>
</evidence>
<keyword evidence="5 22" id="KW-0645">Protease</keyword>
<feature type="domain" description="SRCR" evidence="26">
    <location>
        <begin position="203"/>
        <end position="234"/>
    </location>
</feature>
<comment type="caution">
    <text evidence="27">The sequence shown here is derived from an EMBL/GenBank/DDBJ whole genome shotgun (WGS) entry which is preliminary data.</text>
</comment>
<evidence type="ECO:0000256" key="5">
    <source>
        <dbReference type="ARBA" id="ARBA00022670"/>
    </source>
</evidence>
<evidence type="ECO:0000256" key="24">
    <source>
        <dbReference type="SAM" id="Phobius"/>
    </source>
</evidence>
<dbReference type="PRINTS" id="PR00722">
    <property type="entry name" value="CHYMOTRYPSIN"/>
</dbReference>
<feature type="disulfide bond" evidence="20">
    <location>
        <begin position="178"/>
        <end position="193"/>
    </location>
</feature>
<dbReference type="PROSITE" id="PS50240">
    <property type="entry name" value="TRYPSIN_DOM"/>
    <property type="match status" value="1"/>
</dbReference>
<reference evidence="27 28" key="1">
    <citation type="journal article" date="2012" name="Genome Biol.">
        <title>Sequencing three crocodilian genomes to illuminate the evolution of archosaurs and amniotes.</title>
        <authorList>
            <person name="St John J.A."/>
            <person name="Braun E.L."/>
            <person name="Isberg S.R."/>
            <person name="Miles L.G."/>
            <person name="Chong A.Y."/>
            <person name="Gongora J."/>
            <person name="Dalzell P."/>
            <person name="Moran C."/>
            <person name="Bed'hom B."/>
            <person name="Abzhanov A."/>
            <person name="Burgess S.C."/>
            <person name="Cooksey A.M."/>
            <person name="Castoe T.A."/>
            <person name="Crawford N.G."/>
            <person name="Densmore L.D."/>
            <person name="Drew J.C."/>
            <person name="Edwards S.V."/>
            <person name="Faircloth B.C."/>
            <person name="Fujita M.K."/>
            <person name="Greenwold M.J."/>
            <person name="Hoffmann F.G."/>
            <person name="Howard J.M."/>
            <person name="Iguchi T."/>
            <person name="Janes D.E."/>
            <person name="Khan S.Y."/>
            <person name="Kohno S."/>
            <person name="de Koning A.J."/>
            <person name="Lance S.L."/>
            <person name="McCarthy F.M."/>
            <person name="McCormack J.E."/>
            <person name="Merchant M.E."/>
            <person name="Peterson D.G."/>
            <person name="Pollock D.D."/>
            <person name="Pourmand N."/>
            <person name="Raney B.J."/>
            <person name="Roessler K.A."/>
            <person name="Sanford J.R."/>
            <person name="Sawyer R.H."/>
            <person name="Schmidt C.J."/>
            <person name="Triplett E.W."/>
            <person name="Tuberville T.D."/>
            <person name="Venegas-Anaya M."/>
            <person name="Howard J.T."/>
            <person name="Jarvis E.D."/>
            <person name="Guillette L.J.Jr."/>
            <person name="Glenn T.C."/>
            <person name="Green R.E."/>
            <person name="Ray D.A."/>
        </authorList>
    </citation>
    <scope>NUCLEOTIDE SEQUENCE [LARGE SCALE GENOMIC DNA]</scope>
    <source>
        <strain evidence="27">KSC_2009_1</strain>
    </source>
</reference>
<evidence type="ECO:0000256" key="7">
    <source>
        <dbReference type="ARBA" id="ARBA00022801"/>
    </source>
</evidence>
<keyword evidence="9 22" id="KW-0720">Serine protease</keyword>
<name>A0A151MED3_ALLMI</name>
<evidence type="ECO:0000256" key="1">
    <source>
        <dbReference type="ARBA" id="ARBA00004401"/>
    </source>
</evidence>
<dbReference type="SMART" id="SM00020">
    <property type="entry name" value="Tryp_SPc"/>
    <property type="match status" value="1"/>
</dbReference>
<evidence type="ECO:0000256" key="9">
    <source>
        <dbReference type="ARBA" id="ARBA00022825"/>
    </source>
</evidence>
<dbReference type="CDD" id="cd00112">
    <property type="entry name" value="LDLa"/>
    <property type="match status" value="1"/>
</dbReference>
<evidence type="ECO:0000256" key="4">
    <source>
        <dbReference type="ARBA" id="ARBA00022525"/>
    </source>
</evidence>
<dbReference type="Pfam" id="PF15494">
    <property type="entry name" value="SRCR_2"/>
    <property type="match status" value="1"/>
</dbReference>
<dbReference type="InterPro" id="IPR001254">
    <property type="entry name" value="Trypsin_dom"/>
</dbReference>
<feature type="domain" description="Peptidase S1" evidence="25">
    <location>
        <begin position="303"/>
        <end position="536"/>
    </location>
</feature>
<keyword evidence="13" id="KW-0865">Zymogen</keyword>
<evidence type="ECO:0000256" key="17">
    <source>
        <dbReference type="ARBA" id="ARBA00064428"/>
    </source>
</evidence>
<feature type="transmembrane region" description="Helical" evidence="24">
    <location>
        <begin position="130"/>
        <end position="154"/>
    </location>
</feature>
<evidence type="ECO:0000256" key="6">
    <source>
        <dbReference type="ARBA" id="ARBA00022692"/>
    </source>
</evidence>
<evidence type="ECO:0000256" key="11">
    <source>
        <dbReference type="ARBA" id="ARBA00022989"/>
    </source>
</evidence>
<accession>A0A151MED3</accession>
<evidence type="ECO:0000256" key="10">
    <source>
        <dbReference type="ARBA" id="ARBA00022968"/>
    </source>
</evidence>
<dbReference type="SMART" id="SM00202">
    <property type="entry name" value="SR"/>
    <property type="match status" value="1"/>
</dbReference>
<comment type="caution">
    <text evidence="21">Lacks conserved residue(s) required for the propagation of feature annotation.</text>
</comment>
<evidence type="ECO:0000256" key="21">
    <source>
        <dbReference type="PROSITE-ProRule" id="PRU00196"/>
    </source>
</evidence>
<gene>
    <name evidence="27" type="primary">TMPRSS2</name>
    <name evidence="27" type="ORF">Y1Q_0003330</name>
</gene>
<dbReference type="SUPFAM" id="SSF50494">
    <property type="entry name" value="Trypsin-like serine proteases"/>
    <property type="match status" value="1"/>
</dbReference>
<keyword evidence="28" id="KW-1185">Reference proteome</keyword>
<dbReference type="InterPro" id="IPR009003">
    <property type="entry name" value="Peptidase_S1_PA"/>
</dbReference>
<dbReference type="PROSITE" id="PS00135">
    <property type="entry name" value="TRYPSIN_SER"/>
    <property type="match status" value="1"/>
</dbReference>
<keyword evidence="6 24" id="KW-0812">Transmembrane</keyword>
<dbReference type="PROSITE" id="PS00134">
    <property type="entry name" value="TRYPSIN_HIS"/>
    <property type="match status" value="1"/>
</dbReference>
<dbReference type="PROSITE" id="PS50287">
    <property type="entry name" value="SRCR_2"/>
    <property type="match status" value="1"/>
</dbReference>
<dbReference type="FunFam" id="2.40.10.10:FF:000003">
    <property type="entry name" value="Transmembrane serine protease 3"/>
    <property type="match status" value="1"/>
</dbReference>
<dbReference type="InterPro" id="IPR018114">
    <property type="entry name" value="TRYPSIN_HIS"/>
</dbReference>
<dbReference type="AlphaFoldDB" id="A0A151MED3"/>
<comment type="subcellular location">
    <subcellularLocation>
        <location evidence="1">Cell membrane</location>
        <topology evidence="1">Single-pass type II membrane protein</topology>
    </subcellularLocation>
    <subcellularLocation>
        <location evidence="2">Secreted</location>
    </subcellularLocation>
</comment>
<protein>
    <recommendedName>
        <fullName evidence="19">Transmembrane protease serine 2</fullName>
        <ecNumber evidence="18">3.4.21.122</ecNumber>
    </recommendedName>
</protein>
<dbReference type="SUPFAM" id="SSF56487">
    <property type="entry name" value="SRCR-like"/>
    <property type="match status" value="1"/>
</dbReference>
<dbReference type="PANTHER" id="PTHR24252:SF30">
    <property type="entry name" value="TRANSMEMBRANE SERINE PROTEASE 2"/>
    <property type="match status" value="1"/>
</dbReference>
<keyword evidence="14 20" id="KW-1015">Disulfide bond</keyword>